<dbReference type="PANTHER" id="PTHR19302">
    <property type="entry name" value="GAMMA TUBULIN COMPLEX PROTEIN"/>
    <property type="match status" value="1"/>
</dbReference>
<proteinExistence type="inferred from homology"/>
<feature type="domain" description="Gamma tubulin complex component C-terminal" evidence="6">
    <location>
        <begin position="162"/>
        <end position="434"/>
    </location>
</feature>
<dbReference type="EMBL" id="AMQN01018584">
    <property type="status" value="NOT_ANNOTATED_CDS"/>
    <property type="molecule type" value="Genomic_DNA"/>
</dbReference>
<reference evidence="7 9" key="2">
    <citation type="journal article" date="2013" name="Nature">
        <title>Insights into bilaterian evolution from three spiralian genomes.</title>
        <authorList>
            <person name="Simakov O."/>
            <person name="Marletaz F."/>
            <person name="Cho S.J."/>
            <person name="Edsinger-Gonzales E."/>
            <person name="Havlak P."/>
            <person name="Hellsten U."/>
            <person name="Kuo D.H."/>
            <person name="Larsson T."/>
            <person name="Lv J."/>
            <person name="Arendt D."/>
            <person name="Savage R."/>
            <person name="Osoegawa K."/>
            <person name="de Jong P."/>
            <person name="Grimwood J."/>
            <person name="Chapman J.A."/>
            <person name="Shapiro H."/>
            <person name="Aerts A."/>
            <person name="Otillar R.P."/>
            <person name="Terry A.Y."/>
            <person name="Boore J.L."/>
            <person name="Grigoriev I.V."/>
            <person name="Lindberg D.R."/>
            <person name="Seaver E.C."/>
            <person name="Weisblat D.A."/>
            <person name="Putnam N.H."/>
            <person name="Rokhsar D.S."/>
        </authorList>
    </citation>
    <scope>NUCLEOTIDE SEQUENCE</scope>
    <source>
        <strain evidence="7 9">I ESC-2004</strain>
    </source>
</reference>
<dbReference type="GO" id="GO:0000930">
    <property type="term" value="C:gamma-tubulin complex"/>
    <property type="evidence" value="ECO:0007669"/>
    <property type="project" value="TreeGrafter"/>
</dbReference>
<dbReference type="GO" id="GO:0007020">
    <property type="term" value="P:microtubule nucleation"/>
    <property type="evidence" value="ECO:0007669"/>
    <property type="project" value="InterPro"/>
</dbReference>
<dbReference type="EMBL" id="KB294575">
    <property type="protein sequence ID" value="ELU14344.1"/>
    <property type="molecule type" value="Genomic_DNA"/>
</dbReference>
<name>R7V6Z6_CAPTE</name>
<dbReference type="GO" id="GO:0031122">
    <property type="term" value="P:cytoplasmic microtubule organization"/>
    <property type="evidence" value="ECO:0007669"/>
    <property type="project" value="TreeGrafter"/>
</dbReference>
<dbReference type="InterPro" id="IPR007259">
    <property type="entry name" value="GCP"/>
</dbReference>
<dbReference type="InterPro" id="IPR042241">
    <property type="entry name" value="GCP_C_sf"/>
</dbReference>
<dbReference type="AlphaFoldDB" id="R7V6Z6"/>
<dbReference type="GO" id="GO:0000278">
    <property type="term" value="P:mitotic cell cycle"/>
    <property type="evidence" value="ECO:0007669"/>
    <property type="project" value="TreeGrafter"/>
</dbReference>
<comment type="similarity">
    <text evidence="1 5">Belongs to the TUBGCP family.</text>
</comment>
<protein>
    <recommendedName>
        <fullName evidence="5">Gamma-tubulin complex component</fullName>
    </recommendedName>
</protein>
<evidence type="ECO:0000256" key="5">
    <source>
        <dbReference type="RuleBase" id="RU363050"/>
    </source>
</evidence>
<dbReference type="HOGENOM" id="CLU_624445_0_0_1"/>
<dbReference type="OMA" id="SAPXALI"/>
<dbReference type="GO" id="GO:0043015">
    <property type="term" value="F:gamma-tubulin binding"/>
    <property type="evidence" value="ECO:0007669"/>
    <property type="project" value="InterPro"/>
</dbReference>
<dbReference type="GO" id="GO:0000922">
    <property type="term" value="C:spindle pole"/>
    <property type="evidence" value="ECO:0007669"/>
    <property type="project" value="InterPro"/>
</dbReference>
<dbReference type="EnsemblMetazoa" id="CapteT18243">
    <property type="protein sequence ID" value="CapteP18243"/>
    <property type="gene ID" value="CapteG18243"/>
</dbReference>
<evidence type="ECO:0000313" key="9">
    <source>
        <dbReference type="Proteomes" id="UP000014760"/>
    </source>
</evidence>
<dbReference type="InterPro" id="IPR040457">
    <property type="entry name" value="GCP_C"/>
</dbReference>
<comment type="subcellular location">
    <subcellularLocation>
        <location evidence="5">Cytoplasm</location>
        <location evidence="5">Cytoskeleton</location>
        <location evidence="5">Microtubule organizing center</location>
    </subcellularLocation>
</comment>
<keyword evidence="9" id="KW-1185">Reference proteome</keyword>
<dbReference type="GO" id="GO:0051225">
    <property type="term" value="P:spindle assembly"/>
    <property type="evidence" value="ECO:0007669"/>
    <property type="project" value="TreeGrafter"/>
</dbReference>
<sequence length="439" mass="50787">MVSHLTDVIFHEIILAGKSVELLQNLGHLDQNIPLLRYSPPERRPPLYDLFVQSVSEELGQEVSQSDGSAGITVERSPIVLLEADGFRDHFLSANFANIFTEDRNISLRSADDELLLRRLQCLHGVPPPNLLLERCLHPHISHQYSIVCKALLNTLKEEYQLMQHFSVMRKVYLMEAGDMMYDFYTAIFEKMRLKESWSDVSFLNICLQGALQHCLSDDLAASLFVDVDETQCNSLKALRIRYNVKVRFPVNIVINTDSVDTYSQTFAFLMQIKYAKYSIDTLSFSELAERSCDHNSALVHRMHMLRMRLMHFINGLHQYIMTRILHSTAMEFQRDVQSARDLQDVLVSHQRYLTRIHDRCLLHQRAQFIHQIVIKILNMALVFAGSWQQGITTVSLKSLKSLEEEFSKCLQFLSSFLNNYMKRGSFPHLESFAFGLFN</sequence>
<evidence type="ECO:0000256" key="4">
    <source>
        <dbReference type="ARBA" id="ARBA00023212"/>
    </source>
</evidence>
<organism evidence="7">
    <name type="scientific">Capitella teleta</name>
    <name type="common">Polychaete worm</name>
    <dbReference type="NCBI Taxonomy" id="283909"/>
    <lineage>
        <taxon>Eukaryota</taxon>
        <taxon>Metazoa</taxon>
        <taxon>Spiralia</taxon>
        <taxon>Lophotrochozoa</taxon>
        <taxon>Annelida</taxon>
        <taxon>Polychaeta</taxon>
        <taxon>Sedentaria</taxon>
        <taxon>Scolecida</taxon>
        <taxon>Capitellidae</taxon>
        <taxon>Capitella</taxon>
    </lineage>
</organism>
<dbReference type="Pfam" id="PF04130">
    <property type="entry name" value="GCP_C_terminal"/>
    <property type="match status" value="1"/>
</dbReference>
<keyword evidence="3 5" id="KW-0493">Microtubule</keyword>
<evidence type="ECO:0000313" key="8">
    <source>
        <dbReference type="EnsemblMetazoa" id="CapteP18243"/>
    </source>
</evidence>
<reference evidence="9" key="1">
    <citation type="submission" date="2012-12" db="EMBL/GenBank/DDBJ databases">
        <authorList>
            <person name="Hellsten U."/>
            <person name="Grimwood J."/>
            <person name="Chapman J.A."/>
            <person name="Shapiro H."/>
            <person name="Aerts A."/>
            <person name="Otillar R.P."/>
            <person name="Terry A.Y."/>
            <person name="Boore J.L."/>
            <person name="Simakov O."/>
            <person name="Marletaz F."/>
            <person name="Cho S.-J."/>
            <person name="Edsinger-Gonzales E."/>
            <person name="Havlak P."/>
            <person name="Kuo D.-H."/>
            <person name="Larsson T."/>
            <person name="Lv J."/>
            <person name="Arendt D."/>
            <person name="Savage R."/>
            <person name="Osoegawa K."/>
            <person name="de Jong P."/>
            <person name="Lindberg D.R."/>
            <person name="Seaver E.C."/>
            <person name="Weisblat D.A."/>
            <person name="Putnam N.H."/>
            <person name="Grigoriev I.V."/>
            <person name="Rokhsar D.S."/>
        </authorList>
    </citation>
    <scope>NUCLEOTIDE SEQUENCE</scope>
    <source>
        <strain evidence="9">I ESC-2004</strain>
    </source>
</reference>
<evidence type="ECO:0000259" key="6">
    <source>
        <dbReference type="Pfam" id="PF04130"/>
    </source>
</evidence>
<dbReference type="GO" id="GO:0051321">
    <property type="term" value="P:meiotic cell cycle"/>
    <property type="evidence" value="ECO:0007669"/>
    <property type="project" value="TreeGrafter"/>
</dbReference>
<keyword evidence="4 5" id="KW-0206">Cytoskeleton</keyword>
<gene>
    <name evidence="7" type="ORF">CAPTEDRAFT_18243</name>
</gene>
<dbReference type="Gene3D" id="1.20.120.1900">
    <property type="entry name" value="Gamma-tubulin complex, C-terminal domain"/>
    <property type="match status" value="1"/>
</dbReference>
<dbReference type="GO" id="GO:0005874">
    <property type="term" value="C:microtubule"/>
    <property type="evidence" value="ECO:0007669"/>
    <property type="project" value="UniProtKB-KW"/>
</dbReference>
<evidence type="ECO:0000256" key="2">
    <source>
        <dbReference type="ARBA" id="ARBA00022490"/>
    </source>
</evidence>
<evidence type="ECO:0000256" key="1">
    <source>
        <dbReference type="ARBA" id="ARBA00010337"/>
    </source>
</evidence>
<dbReference type="GO" id="GO:0051011">
    <property type="term" value="F:microtubule minus-end binding"/>
    <property type="evidence" value="ECO:0007669"/>
    <property type="project" value="TreeGrafter"/>
</dbReference>
<dbReference type="Proteomes" id="UP000014760">
    <property type="component" value="Unassembled WGS sequence"/>
</dbReference>
<reference evidence="8" key="3">
    <citation type="submission" date="2015-06" db="UniProtKB">
        <authorList>
            <consortium name="EnsemblMetazoa"/>
        </authorList>
    </citation>
    <scope>IDENTIFICATION</scope>
</reference>
<dbReference type="STRING" id="283909.R7V6Z6"/>
<evidence type="ECO:0000256" key="3">
    <source>
        <dbReference type="ARBA" id="ARBA00022701"/>
    </source>
</evidence>
<accession>R7V6Z6</accession>
<evidence type="ECO:0000313" key="7">
    <source>
        <dbReference type="EMBL" id="ELU14344.1"/>
    </source>
</evidence>
<keyword evidence="2 5" id="KW-0963">Cytoplasm</keyword>
<dbReference type="OrthoDB" id="66546at2759"/>
<dbReference type="PANTHER" id="PTHR19302:SF33">
    <property type="entry name" value="GAMMA-TUBULIN COMPLEX COMPONENT 5"/>
    <property type="match status" value="1"/>
</dbReference>